<dbReference type="Proteomes" id="UP000002071">
    <property type="component" value="Chromosome"/>
</dbReference>
<dbReference type="RefSeq" id="WP_015788242.1">
    <property type="nucleotide sequence ID" value="NC_013158.1"/>
</dbReference>
<dbReference type="CAZy" id="GT4">
    <property type="family name" value="Glycosyltransferase Family 4"/>
</dbReference>
<dbReference type="eggNOG" id="arCOG01403">
    <property type="taxonomic scope" value="Archaea"/>
</dbReference>
<accession>C7NS54</accession>
<dbReference type="PANTHER" id="PTHR12526">
    <property type="entry name" value="GLYCOSYLTRANSFERASE"/>
    <property type="match status" value="1"/>
</dbReference>
<sequence length="310" mass="34389">MHILNLVTNPNAQFFQQQVTALERRGITGETLAVPGERLTTDTGTSSRSIVDYLRFYPRVLRESRGSYDLVHANYGLTAPAALAQPRRPVVLSLWGSDLFGEFGWLSRWCAKRADAVIVMTDEMAEELDTPTTVIPHGIDLNLFRPIPQDAARELVGWRDDAAHVLFPYSKQRPVKDYPRAESVVSGVRERRDADVVLQTLHDVPHARMPLYMNAADALLLTSKHEGSPNAVKEAMACNLPVVSTDVGDVGDRLALVSHSFVCRTDDALIDALCDVLEQDDRSGARRHVEDIGVDRMSKRIGSVYASVSR</sequence>
<dbReference type="HOGENOM" id="CLU_066829_0_0_2"/>
<keyword evidence="3" id="KW-1185">Reference proteome</keyword>
<dbReference type="SUPFAM" id="SSF53756">
    <property type="entry name" value="UDP-Glycosyltransferase/glycogen phosphorylase"/>
    <property type="match status" value="1"/>
</dbReference>
<dbReference type="Pfam" id="PF13439">
    <property type="entry name" value="Glyco_transf_4"/>
    <property type="match status" value="1"/>
</dbReference>
<dbReference type="GeneID" id="8382741"/>
<dbReference type="InterPro" id="IPR028098">
    <property type="entry name" value="Glyco_trans_4-like_N"/>
</dbReference>
<dbReference type="KEGG" id="hut:Huta_0474"/>
<dbReference type="STRING" id="519442.Huta_0474"/>
<dbReference type="GO" id="GO:0016740">
    <property type="term" value="F:transferase activity"/>
    <property type="evidence" value="ECO:0007669"/>
    <property type="project" value="UniProtKB-KW"/>
</dbReference>
<dbReference type="OrthoDB" id="193395at2157"/>
<dbReference type="EMBL" id="CP001687">
    <property type="protein sequence ID" value="ACV10661.1"/>
    <property type="molecule type" value="Genomic_DNA"/>
</dbReference>
<keyword evidence="2" id="KW-0808">Transferase</keyword>
<dbReference type="AlphaFoldDB" id="C7NS54"/>
<name>C7NS54_HALUD</name>
<organism evidence="2 3">
    <name type="scientific">Halorhabdus utahensis (strain DSM 12940 / JCM 11049 / AX-2)</name>
    <dbReference type="NCBI Taxonomy" id="519442"/>
    <lineage>
        <taxon>Archaea</taxon>
        <taxon>Methanobacteriati</taxon>
        <taxon>Methanobacteriota</taxon>
        <taxon>Stenosarchaea group</taxon>
        <taxon>Halobacteria</taxon>
        <taxon>Halobacteriales</taxon>
        <taxon>Haloarculaceae</taxon>
        <taxon>Halorhabdus</taxon>
    </lineage>
</organism>
<evidence type="ECO:0000313" key="3">
    <source>
        <dbReference type="Proteomes" id="UP000002071"/>
    </source>
</evidence>
<reference evidence="2 3" key="1">
    <citation type="journal article" date="2009" name="Stand. Genomic Sci.">
        <title>Complete genome sequence of Halorhabdus utahensis type strain (AX-2).</title>
        <authorList>
            <person name="Anderson I."/>
            <person name="Tindall B.J."/>
            <person name="Pomrenke H."/>
            <person name="Goker M."/>
            <person name="Lapidus A."/>
            <person name="Nolan M."/>
            <person name="Copeland A."/>
            <person name="Glavina Del Rio T."/>
            <person name="Chen F."/>
            <person name="Tice H."/>
            <person name="Cheng J.F."/>
            <person name="Lucas S."/>
            <person name="Chertkov O."/>
            <person name="Bruce D."/>
            <person name="Brettin T."/>
            <person name="Detter J.C."/>
            <person name="Han C."/>
            <person name="Goodwin L."/>
            <person name="Land M."/>
            <person name="Hauser L."/>
            <person name="Chang Y.J."/>
            <person name="Jeffries C.D."/>
            <person name="Pitluck S."/>
            <person name="Pati A."/>
            <person name="Mavromatis K."/>
            <person name="Ivanova N."/>
            <person name="Ovchinnikova G."/>
            <person name="Chen A."/>
            <person name="Palaniappan K."/>
            <person name="Chain P."/>
            <person name="Rohde M."/>
            <person name="Bristow J."/>
            <person name="Eisen J.A."/>
            <person name="Markowitz V."/>
            <person name="Hugenholtz P."/>
            <person name="Kyrpides N.C."/>
            <person name="Klenk H.P."/>
        </authorList>
    </citation>
    <scope>NUCLEOTIDE SEQUENCE [LARGE SCALE GENOMIC DNA]</scope>
    <source>
        <strain evidence="3">DSM 12940 / JCM 11049 / AX-2</strain>
    </source>
</reference>
<gene>
    <name evidence="2" type="ordered locus">Huta_0474</name>
</gene>
<dbReference type="Pfam" id="PF13692">
    <property type="entry name" value="Glyco_trans_1_4"/>
    <property type="match status" value="1"/>
</dbReference>
<feature type="domain" description="Glycosyltransferase subfamily 4-like N-terminal" evidence="1">
    <location>
        <begin position="35"/>
        <end position="142"/>
    </location>
</feature>
<proteinExistence type="predicted"/>
<dbReference type="Gene3D" id="3.40.50.2000">
    <property type="entry name" value="Glycogen Phosphorylase B"/>
    <property type="match status" value="2"/>
</dbReference>
<evidence type="ECO:0000259" key="1">
    <source>
        <dbReference type="Pfam" id="PF13439"/>
    </source>
</evidence>
<protein>
    <submittedName>
        <fullName evidence="2">Glycosyltransferase-like protein</fullName>
    </submittedName>
</protein>
<evidence type="ECO:0000313" key="2">
    <source>
        <dbReference type="EMBL" id="ACV10661.1"/>
    </source>
</evidence>